<dbReference type="EMBL" id="FODE01000008">
    <property type="protein sequence ID" value="SEN51295.1"/>
    <property type="molecule type" value="Genomic_DNA"/>
</dbReference>
<feature type="region of interest" description="Disordered" evidence="1">
    <location>
        <begin position="1"/>
        <end position="21"/>
    </location>
</feature>
<feature type="compositionally biased region" description="Basic residues" evidence="1">
    <location>
        <begin position="1"/>
        <end position="12"/>
    </location>
</feature>
<evidence type="ECO:0000313" key="3">
    <source>
        <dbReference type="Proteomes" id="UP000199054"/>
    </source>
</evidence>
<evidence type="ECO:0000313" key="2">
    <source>
        <dbReference type="EMBL" id="SEN51295.1"/>
    </source>
</evidence>
<dbReference type="OrthoDB" id="7223544at2"/>
<dbReference type="Proteomes" id="UP000199054">
    <property type="component" value="Unassembled WGS sequence"/>
</dbReference>
<gene>
    <name evidence="2" type="ORF">SAMN04489859_1008123</name>
</gene>
<sequence>MRSPTQRRKPGKSRPVNFPAPTGGWIANRSLAIGRDPNLAPGAMVLDNWFPTSTGILLRRGSDLRYNIDSGPVRTMFRYVSGAATRLFAASETEIFDVSSDPAVSVYSGLTSGDWHVQQITTAGGTFLIGVNGVDEPWVYDGTTFGPISDMGSGIEFPSGSTASTSDLAFIWLYAGRLWFIQRDSMSAWYLPVDEVVGELEEMPLGGVFERGGVLLWGQSWSLSSGGSGGLSEQCVFTTTEGEVLAYQGQNPASASDWNKAGLYRIGKPLGTRAFVRAGGDLLIATSVGLISLAEASRRDLAALGNAAVSYPIEEAWSAMLNERGMQNWRCFIWPEGKMVVVSPPRLASEDRVAFVANANTGAWCRFTGWDMAAMETFNGQLHFGDIAGNLWIGNVSGVDGDAQPYVGVCIPLYEDLGAPASRKIARNGRVVKRSRYPALEKLTAKFDFSTATPPPPNAAEFASGGVWGAGIWGESQWGESASEVVTGRWVSLGGSGQDVSVCLQVTSGDVTPLDVELIRLDALFETAGLIS</sequence>
<protein>
    <submittedName>
        <fullName evidence="2">Uncharacterized protein</fullName>
    </submittedName>
</protein>
<proteinExistence type="predicted"/>
<keyword evidence="3" id="KW-1185">Reference proteome</keyword>
<dbReference type="AlphaFoldDB" id="A0A1H8H584"/>
<dbReference type="RefSeq" id="WP_090611320.1">
    <property type="nucleotide sequence ID" value="NZ_CP067124.1"/>
</dbReference>
<evidence type="ECO:0000256" key="1">
    <source>
        <dbReference type="SAM" id="MobiDB-lite"/>
    </source>
</evidence>
<accession>A0A1H8H584</accession>
<organism evidence="2 3">
    <name type="scientific">Paracoccus alcaliphilus</name>
    <dbReference type="NCBI Taxonomy" id="34002"/>
    <lineage>
        <taxon>Bacteria</taxon>
        <taxon>Pseudomonadati</taxon>
        <taxon>Pseudomonadota</taxon>
        <taxon>Alphaproteobacteria</taxon>
        <taxon>Rhodobacterales</taxon>
        <taxon>Paracoccaceae</taxon>
        <taxon>Paracoccus</taxon>
    </lineage>
</organism>
<name>A0A1H8H584_9RHOB</name>
<dbReference type="STRING" id="34002.SAMN04489859_1008123"/>
<reference evidence="2 3" key="1">
    <citation type="submission" date="2016-10" db="EMBL/GenBank/DDBJ databases">
        <authorList>
            <person name="de Groot N.N."/>
        </authorList>
    </citation>
    <scope>NUCLEOTIDE SEQUENCE [LARGE SCALE GENOMIC DNA]</scope>
    <source>
        <strain evidence="2 3">DSM 8512</strain>
    </source>
</reference>